<name>A0A4C1W6B3_EUMVA</name>
<feature type="region of interest" description="Disordered" evidence="1">
    <location>
        <begin position="1"/>
        <end position="24"/>
    </location>
</feature>
<protein>
    <submittedName>
        <fullName evidence="2">Uncharacterized protein</fullName>
    </submittedName>
</protein>
<accession>A0A4C1W6B3</accession>
<proteinExistence type="predicted"/>
<reference evidence="2 3" key="1">
    <citation type="journal article" date="2019" name="Commun. Biol.">
        <title>The bagworm genome reveals a unique fibroin gene that provides high tensile strength.</title>
        <authorList>
            <person name="Kono N."/>
            <person name="Nakamura H."/>
            <person name="Ohtoshi R."/>
            <person name="Tomita M."/>
            <person name="Numata K."/>
            <person name="Arakawa K."/>
        </authorList>
    </citation>
    <scope>NUCLEOTIDE SEQUENCE [LARGE SCALE GENOMIC DNA]</scope>
</reference>
<dbReference type="Proteomes" id="UP000299102">
    <property type="component" value="Unassembled WGS sequence"/>
</dbReference>
<keyword evidence="3" id="KW-1185">Reference proteome</keyword>
<sequence length="93" mass="10845">MSFDKDELRDDTTRDPGAKLTPDITQRTPECLCAITKNVRQLKKNKAPEFKRGRVNLRDEFFDYCPSTAVNNKNIDGVRRMIETDRHVSYHES</sequence>
<gene>
    <name evidence="2" type="ORF">EVAR_41435_1</name>
</gene>
<evidence type="ECO:0000313" key="3">
    <source>
        <dbReference type="Proteomes" id="UP000299102"/>
    </source>
</evidence>
<evidence type="ECO:0000256" key="1">
    <source>
        <dbReference type="SAM" id="MobiDB-lite"/>
    </source>
</evidence>
<dbReference type="AlphaFoldDB" id="A0A4C1W6B3"/>
<evidence type="ECO:0000313" key="2">
    <source>
        <dbReference type="EMBL" id="GBP46082.1"/>
    </source>
</evidence>
<dbReference type="EMBL" id="BGZK01000476">
    <property type="protein sequence ID" value="GBP46082.1"/>
    <property type="molecule type" value="Genomic_DNA"/>
</dbReference>
<organism evidence="2 3">
    <name type="scientific">Eumeta variegata</name>
    <name type="common">Bagworm moth</name>
    <name type="synonym">Eumeta japonica</name>
    <dbReference type="NCBI Taxonomy" id="151549"/>
    <lineage>
        <taxon>Eukaryota</taxon>
        <taxon>Metazoa</taxon>
        <taxon>Ecdysozoa</taxon>
        <taxon>Arthropoda</taxon>
        <taxon>Hexapoda</taxon>
        <taxon>Insecta</taxon>
        <taxon>Pterygota</taxon>
        <taxon>Neoptera</taxon>
        <taxon>Endopterygota</taxon>
        <taxon>Lepidoptera</taxon>
        <taxon>Glossata</taxon>
        <taxon>Ditrysia</taxon>
        <taxon>Tineoidea</taxon>
        <taxon>Psychidae</taxon>
        <taxon>Oiketicinae</taxon>
        <taxon>Eumeta</taxon>
    </lineage>
</organism>
<comment type="caution">
    <text evidence="2">The sequence shown here is derived from an EMBL/GenBank/DDBJ whole genome shotgun (WGS) entry which is preliminary data.</text>
</comment>
<dbReference type="OrthoDB" id="10017160at2759"/>
<feature type="compositionally biased region" description="Basic and acidic residues" evidence="1">
    <location>
        <begin position="1"/>
        <end position="17"/>
    </location>
</feature>